<dbReference type="NCBIfam" id="TIGR00350">
    <property type="entry name" value="lytR_cpsA_psr"/>
    <property type="match status" value="1"/>
</dbReference>
<dbReference type="InterPro" id="IPR004474">
    <property type="entry name" value="LytR_CpsA_psr"/>
</dbReference>
<keyword evidence="2" id="KW-1133">Transmembrane helix</keyword>
<evidence type="ECO:0000256" key="1">
    <source>
        <dbReference type="SAM" id="MobiDB-lite"/>
    </source>
</evidence>
<feature type="domain" description="Cell envelope-related transcriptional attenuator" evidence="3">
    <location>
        <begin position="146"/>
        <end position="303"/>
    </location>
</feature>
<dbReference type="EMBL" id="CAEZUK010000034">
    <property type="protein sequence ID" value="CAB4594389.1"/>
    <property type="molecule type" value="Genomic_DNA"/>
</dbReference>
<evidence type="ECO:0000313" key="4">
    <source>
        <dbReference type="EMBL" id="CAB4533299.1"/>
    </source>
</evidence>
<evidence type="ECO:0000313" key="8">
    <source>
        <dbReference type="EMBL" id="CAB5112642.1"/>
    </source>
</evidence>
<keyword evidence="2" id="KW-0472">Membrane</keyword>
<organism evidence="6">
    <name type="scientific">freshwater metagenome</name>
    <dbReference type="NCBI Taxonomy" id="449393"/>
    <lineage>
        <taxon>unclassified sequences</taxon>
        <taxon>metagenomes</taxon>
        <taxon>ecological metagenomes</taxon>
    </lineage>
</organism>
<evidence type="ECO:0000313" key="6">
    <source>
        <dbReference type="EMBL" id="CAB4626082.1"/>
    </source>
</evidence>
<dbReference type="Gene3D" id="3.40.630.190">
    <property type="entry name" value="LCP protein"/>
    <property type="match status" value="1"/>
</dbReference>
<feature type="transmembrane region" description="Helical" evidence="2">
    <location>
        <begin position="41"/>
        <end position="62"/>
    </location>
</feature>
<gene>
    <name evidence="4" type="ORF">UFOPK1421_00143</name>
    <name evidence="5" type="ORF">UFOPK1820_00327</name>
    <name evidence="6" type="ORF">UFOPK1960_00393</name>
    <name evidence="7" type="ORF">UFOPK2921_01403</name>
    <name evidence="8" type="ORF">UFOPK4422_00248</name>
</gene>
<protein>
    <submittedName>
        <fullName evidence="6">Unannotated protein</fullName>
    </submittedName>
</protein>
<sequence length="448" mass="48556">MTDSLEPDADQPNAESENSAPDPGTFLPSLKKRRRTLSQRLVLTMNIFVIFACFGTAIGIYYSNEKANDRKVVDIFGSEGIPTLTLPTVGEPLDPTTGLPVIDNSLMPVDLTAKNILITGSDNGACVDPNSPYADAFGDRSGIGERSDTIMILRLDPTTNAAAILSFPRDLWVRIGGRTTKSRINSAFNRDDPNELILTIFDNFGLVVDHYINVDFCAFKEIVDAIGGVRVPFATPVRDKKSKLLIETAGCHTFGGEEGLAYVRSRHFYYYKASTKTWSEDPAADRGRISRQQDFLRRAIQKALDKSVGNPRIAKNLVDAGLQYVITDSGLTVGKILDIATGMKNLDPSTMQTYQIEGKGTLIAGQAVIEPALNGENMKAVLAVFQGRARLVDAPDQIFAPTTTKPPATTAPSNTQTTIKPAVTTTLPPVYVESNSVGVLPPDDPSCR</sequence>
<dbReference type="EMBL" id="CAFBRX010000014">
    <property type="protein sequence ID" value="CAB5112642.1"/>
    <property type="molecule type" value="Genomic_DNA"/>
</dbReference>
<keyword evidence="2" id="KW-0812">Transmembrane</keyword>
<dbReference type="EMBL" id="CAEZSL010000009">
    <property type="protein sequence ID" value="CAB4533299.1"/>
    <property type="molecule type" value="Genomic_DNA"/>
</dbReference>
<dbReference type="EMBL" id="CAEZVL010000038">
    <property type="protein sequence ID" value="CAB4626082.1"/>
    <property type="molecule type" value="Genomic_DNA"/>
</dbReference>
<evidence type="ECO:0000313" key="7">
    <source>
        <dbReference type="EMBL" id="CAB4790109.1"/>
    </source>
</evidence>
<evidence type="ECO:0000313" key="5">
    <source>
        <dbReference type="EMBL" id="CAB4594389.1"/>
    </source>
</evidence>
<dbReference type="InterPro" id="IPR050922">
    <property type="entry name" value="LytR/CpsA/Psr_CW_biosynth"/>
</dbReference>
<evidence type="ECO:0000259" key="3">
    <source>
        <dbReference type="Pfam" id="PF03816"/>
    </source>
</evidence>
<dbReference type="PANTHER" id="PTHR33392">
    <property type="entry name" value="POLYISOPRENYL-TEICHOIC ACID--PEPTIDOGLYCAN TEICHOIC ACID TRANSFERASE TAGU"/>
    <property type="match status" value="1"/>
</dbReference>
<evidence type="ECO:0000256" key="2">
    <source>
        <dbReference type="SAM" id="Phobius"/>
    </source>
</evidence>
<dbReference type="PANTHER" id="PTHR33392:SF6">
    <property type="entry name" value="POLYISOPRENYL-TEICHOIC ACID--PEPTIDOGLYCAN TEICHOIC ACID TRANSFERASE TAGU"/>
    <property type="match status" value="1"/>
</dbReference>
<feature type="region of interest" description="Disordered" evidence="1">
    <location>
        <begin position="1"/>
        <end position="29"/>
    </location>
</feature>
<dbReference type="Pfam" id="PF03816">
    <property type="entry name" value="LytR_cpsA_psr"/>
    <property type="match status" value="1"/>
</dbReference>
<reference evidence="6" key="1">
    <citation type="submission" date="2020-05" db="EMBL/GenBank/DDBJ databases">
        <authorList>
            <person name="Chiriac C."/>
            <person name="Salcher M."/>
            <person name="Ghai R."/>
            <person name="Kavagutti S V."/>
        </authorList>
    </citation>
    <scope>NUCLEOTIDE SEQUENCE</scope>
</reference>
<dbReference type="AlphaFoldDB" id="A0A6J6INC4"/>
<name>A0A6J6INC4_9ZZZZ</name>
<dbReference type="EMBL" id="CAEZZV010000237">
    <property type="protein sequence ID" value="CAB4790109.1"/>
    <property type="molecule type" value="Genomic_DNA"/>
</dbReference>
<accession>A0A6J6INC4</accession>
<proteinExistence type="predicted"/>